<evidence type="ECO:0000256" key="11">
    <source>
        <dbReference type="SAM" id="MobiDB-lite"/>
    </source>
</evidence>
<comment type="subcellular location">
    <subcellularLocation>
        <location evidence="1">Membrane</location>
        <topology evidence="1">Single-pass type I membrane protein</topology>
    </subcellularLocation>
</comment>
<keyword evidence="8" id="KW-1015">Disulfide bond</keyword>
<evidence type="ECO:0000256" key="4">
    <source>
        <dbReference type="ARBA" id="ARBA00022729"/>
    </source>
</evidence>
<evidence type="ECO:0000256" key="5">
    <source>
        <dbReference type="ARBA" id="ARBA00022737"/>
    </source>
</evidence>
<dbReference type="Pfam" id="PF25552">
    <property type="entry name" value="LIFR_D4"/>
    <property type="match status" value="1"/>
</dbReference>
<dbReference type="Pfam" id="PF21177">
    <property type="entry name" value="LIF-R_Ig-like"/>
    <property type="match status" value="1"/>
</dbReference>
<evidence type="ECO:0000313" key="15">
    <source>
        <dbReference type="EMBL" id="KAJ8401567.1"/>
    </source>
</evidence>
<dbReference type="Proteomes" id="UP001221898">
    <property type="component" value="Unassembled WGS sequence"/>
</dbReference>
<feature type="compositionally biased region" description="Low complexity" evidence="11">
    <location>
        <begin position="829"/>
        <end position="848"/>
    </location>
</feature>
<feature type="signal peptide" evidence="13">
    <location>
        <begin position="1"/>
        <end position="20"/>
    </location>
</feature>
<dbReference type="InterPro" id="IPR036116">
    <property type="entry name" value="FN3_sf"/>
</dbReference>
<dbReference type="InterPro" id="IPR052672">
    <property type="entry name" value="Type1_Cytokine_Rcpt_Type2"/>
</dbReference>
<keyword evidence="6 12" id="KW-1133">Transmembrane helix</keyword>
<evidence type="ECO:0000256" key="7">
    <source>
        <dbReference type="ARBA" id="ARBA00023136"/>
    </source>
</evidence>
<dbReference type="InterPro" id="IPR013783">
    <property type="entry name" value="Ig-like_fold"/>
</dbReference>
<evidence type="ECO:0000256" key="13">
    <source>
        <dbReference type="SAM" id="SignalP"/>
    </source>
</evidence>
<feature type="compositionally biased region" description="Low complexity" evidence="11">
    <location>
        <begin position="922"/>
        <end position="941"/>
    </location>
</feature>
<keyword evidence="3 12" id="KW-0812">Transmembrane</keyword>
<dbReference type="PROSITE" id="PS50853">
    <property type="entry name" value="FN3"/>
    <property type="match status" value="1"/>
</dbReference>
<dbReference type="PROSITE" id="PS01353">
    <property type="entry name" value="HEMATOPO_REC_L_F2"/>
    <property type="match status" value="1"/>
</dbReference>
<dbReference type="InterPro" id="IPR040817">
    <property type="entry name" value="LIFR_D2"/>
</dbReference>
<evidence type="ECO:0000256" key="2">
    <source>
        <dbReference type="ARBA" id="ARBA00008921"/>
    </source>
</evidence>
<evidence type="ECO:0000256" key="8">
    <source>
        <dbReference type="ARBA" id="ARBA00023157"/>
    </source>
</evidence>
<dbReference type="CDD" id="cd00063">
    <property type="entry name" value="FN3"/>
    <property type="match status" value="2"/>
</dbReference>
<comment type="caution">
    <text evidence="15">The sequence shown here is derived from an EMBL/GenBank/DDBJ whole genome shotgun (WGS) entry which is preliminary data.</text>
</comment>
<evidence type="ECO:0000256" key="1">
    <source>
        <dbReference type="ARBA" id="ARBA00004479"/>
    </source>
</evidence>
<feature type="region of interest" description="Disordered" evidence="11">
    <location>
        <begin position="768"/>
        <end position="975"/>
    </location>
</feature>
<evidence type="ECO:0000313" key="16">
    <source>
        <dbReference type="Proteomes" id="UP001221898"/>
    </source>
</evidence>
<keyword evidence="5" id="KW-0677">Repeat</keyword>
<keyword evidence="4 13" id="KW-0732">Signal</keyword>
<keyword evidence="16" id="KW-1185">Reference proteome</keyword>
<dbReference type="EMBL" id="JAINUG010000069">
    <property type="protein sequence ID" value="KAJ8401567.1"/>
    <property type="molecule type" value="Genomic_DNA"/>
</dbReference>
<dbReference type="GO" id="GO:0004896">
    <property type="term" value="F:cytokine receptor activity"/>
    <property type="evidence" value="ECO:0007669"/>
    <property type="project" value="InterPro"/>
</dbReference>
<comment type="similarity">
    <text evidence="2">Belongs to the type I cytokine receptor family. Type 2 subfamily.</text>
</comment>
<feature type="compositionally biased region" description="Basic and acidic residues" evidence="11">
    <location>
        <begin position="773"/>
        <end position="784"/>
    </location>
</feature>
<feature type="compositionally biased region" description="Polar residues" evidence="11">
    <location>
        <begin position="849"/>
        <end position="866"/>
    </location>
</feature>
<feature type="chain" id="PRO_5042006693" description="Fibronectin type-III domain-containing protein" evidence="13">
    <location>
        <begin position="21"/>
        <end position="996"/>
    </location>
</feature>
<evidence type="ECO:0000256" key="9">
    <source>
        <dbReference type="ARBA" id="ARBA00023170"/>
    </source>
</evidence>
<evidence type="ECO:0000256" key="10">
    <source>
        <dbReference type="ARBA" id="ARBA00023180"/>
    </source>
</evidence>
<proteinExistence type="inferred from homology"/>
<dbReference type="GO" id="GO:0005886">
    <property type="term" value="C:plasma membrane"/>
    <property type="evidence" value="ECO:0007669"/>
    <property type="project" value="UniProtKB-ARBA"/>
</dbReference>
<dbReference type="Gene3D" id="2.60.40.10">
    <property type="entry name" value="Immunoglobulins"/>
    <property type="match status" value="7"/>
</dbReference>
<evidence type="ECO:0000259" key="14">
    <source>
        <dbReference type="PROSITE" id="PS50853"/>
    </source>
</evidence>
<organism evidence="15 16">
    <name type="scientific">Aldrovandia affinis</name>
    <dbReference type="NCBI Taxonomy" id="143900"/>
    <lineage>
        <taxon>Eukaryota</taxon>
        <taxon>Metazoa</taxon>
        <taxon>Chordata</taxon>
        <taxon>Craniata</taxon>
        <taxon>Vertebrata</taxon>
        <taxon>Euteleostomi</taxon>
        <taxon>Actinopterygii</taxon>
        <taxon>Neopterygii</taxon>
        <taxon>Teleostei</taxon>
        <taxon>Notacanthiformes</taxon>
        <taxon>Halosauridae</taxon>
        <taxon>Aldrovandia</taxon>
    </lineage>
</organism>
<dbReference type="InterPro" id="IPR048497">
    <property type="entry name" value="LIF-R-like_Ig-like"/>
</dbReference>
<dbReference type="SUPFAM" id="SSF49265">
    <property type="entry name" value="Fibronectin type III"/>
    <property type="match status" value="3"/>
</dbReference>
<evidence type="ECO:0000256" key="12">
    <source>
        <dbReference type="SAM" id="Phobius"/>
    </source>
</evidence>
<accession>A0AAD7SFD8</accession>
<name>A0AAD7SFD8_9TELE</name>
<dbReference type="InterPro" id="IPR003529">
    <property type="entry name" value="Hematopoietin_rcpt_Gp130_CS"/>
</dbReference>
<keyword evidence="10" id="KW-0325">Glycoprotein</keyword>
<dbReference type="AlphaFoldDB" id="A0AAD7SFD8"/>
<keyword evidence="9" id="KW-0675">Receptor</keyword>
<reference evidence="15" key="1">
    <citation type="journal article" date="2023" name="Science">
        <title>Genome structures resolve the early diversification of teleost fishes.</title>
        <authorList>
            <person name="Parey E."/>
            <person name="Louis A."/>
            <person name="Montfort J."/>
            <person name="Bouchez O."/>
            <person name="Roques C."/>
            <person name="Iampietro C."/>
            <person name="Lluch J."/>
            <person name="Castinel A."/>
            <person name="Donnadieu C."/>
            <person name="Desvignes T."/>
            <person name="Floi Bucao C."/>
            <person name="Jouanno E."/>
            <person name="Wen M."/>
            <person name="Mejri S."/>
            <person name="Dirks R."/>
            <person name="Jansen H."/>
            <person name="Henkel C."/>
            <person name="Chen W.J."/>
            <person name="Zahm M."/>
            <person name="Cabau C."/>
            <person name="Klopp C."/>
            <person name="Thompson A.W."/>
            <person name="Robinson-Rechavi M."/>
            <person name="Braasch I."/>
            <person name="Lecointre G."/>
            <person name="Bobe J."/>
            <person name="Postlethwait J.H."/>
            <person name="Berthelot C."/>
            <person name="Roest Crollius H."/>
            <person name="Guiguen Y."/>
        </authorList>
    </citation>
    <scope>NUCLEOTIDE SEQUENCE</scope>
    <source>
        <strain evidence="15">NC1722</strain>
    </source>
</reference>
<dbReference type="PANTHER" id="PTHR48423:SF1">
    <property type="entry name" value="INTERLEUKIN-27 RECEPTOR SUBUNIT ALPHA"/>
    <property type="match status" value="1"/>
</dbReference>
<evidence type="ECO:0000256" key="3">
    <source>
        <dbReference type="ARBA" id="ARBA00022692"/>
    </source>
</evidence>
<protein>
    <recommendedName>
        <fullName evidence="14">Fibronectin type-III domain-containing protein</fullName>
    </recommendedName>
</protein>
<dbReference type="SMART" id="SM00060">
    <property type="entry name" value="FN3"/>
    <property type="match status" value="3"/>
</dbReference>
<dbReference type="PANTHER" id="PTHR48423">
    <property type="entry name" value="INTERLEUKIN-27 RECEPTOR SUBUNIT ALPHA"/>
    <property type="match status" value="1"/>
</dbReference>
<dbReference type="Pfam" id="PF17971">
    <property type="entry name" value="LIFR_D2"/>
    <property type="match status" value="1"/>
</dbReference>
<feature type="domain" description="Fibronectin type-III" evidence="14">
    <location>
        <begin position="315"/>
        <end position="412"/>
    </location>
</feature>
<feature type="transmembrane region" description="Helical" evidence="12">
    <location>
        <begin position="700"/>
        <end position="724"/>
    </location>
</feature>
<evidence type="ECO:0000256" key="6">
    <source>
        <dbReference type="ARBA" id="ARBA00022989"/>
    </source>
</evidence>
<keyword evidence="7 12" id="KW-0472">Membrane</keyword>
<sequence length="996" mass="110542">MDHCLLWALLLTSQVRVSQCQNGFQPPVPQRVRVEPDFVSQVLSIAWDKDLTYPVLFYDIEVLRTELGEIVYNYTIEVRADSAGRFHHWNWTSPIPLECTSHTVRVRSRQQQHTSDWSEQIVPGMDIPVNTGAKMYPQDRVVAVGSNTTFCCIVQERKEFKSFKYKTSILNSTRLSRRSYAGTVTNQPPSIPSGTNVVCLDDSNYYTGTVVFVGYPPGDRDLVCETRDLVSVECQWRIGQDTYLRGVQRQTHYTLNGKQCKLHNNLVKSSKKDKLQCQLSVTLDQGEINWTLGARNPLGTIQLTDKADINHRVRPHAPLEVYTANVYSRNASVHWRWGPNGYRTLPLECQAHVNSSENTYTFDYSGPGVSEALLKDLQPDEEYTVRIRCRTQQNTWKWGDWSLDYNFQTIKERPDALNIWVWMDSNQTGYVKWKPLSKSESHGQIVAYEVTYWNPEEDGRRTLSLPQTQHRAPLCPGDIGDCVITVTARNSAGTSPAASITIPRFSAGEVHTLYKVSGRNGGFDLFWPPYANTSCGYVVEWCPTGKQDCDVDWRKVPAGNASARIESGSFVAGVRYTFSIYACSSGAPELLERRQGYVVELAPAQHVSELKAQQYGSDVLLSWDEVPLDGRRGFICGYTVYTPNGSHLVPIENITDPNTRSYMVRHLSPGFYKFTVKAHTSGGQDGGVTVSLKLDPSTDWLVIEILVALGAMTGFLFLITIFCYTKRQWVKKTFYPEIPEPKLPEEWPTTPGTFGSRTLAVEPCPHNTVHIVENPERESDKFSPEVELEEEEGDGAGAGESPPDTDSSDPVVLRYYNQVVDDGSQGPRSADSSSSSSSDSSSTSLASTRTDVTYTGIQSAASSSGAPVQPEASDMGGYRPQMTPELASAEPQADSAGPADFPLLGDFGGYQPQITWRADSRPASTAPWAAPHPSAPPSSSSPTPPLRRAQIAYPPPPGFTTCCRANPDPPPSRRHHAVSFFGGDTGLFQLISVFNP</sequence>
<dbReference type="InterPro" id="IPR003961">
    <property type="entry name" value="FN3_dom"/>
</dbReference>
<gene>
    <name evidence="15" type="ORF">AAFF_G00378840</name>
</gene>